<feature type="domain" description="DUF2179" evidence="7">
    <location>
        <begin position="269"/>
        <end position="328"/>
    </location>
</feature>
<sequence length="337" mass="35730">MFAQLSILARLRQLRASAASEAPAPATIGSSLSGHPSIADAPAPHTGKPQSWLREEFRNVLYLALGVASAALGLEAFMLPNGLFDGGVTGISLLAARLLPGDPPLSALLVVLNLPFVWLGYKQMGKGFALRALLAILALAVVLETVHFPVVTQDKMLIAVFGGFFLGAGIGLAMRGGGVLDGTEILAVYLSRKASLSVGDFVLVLNILIFIVVAVLLDVPTALYSILTYLAASKTIEFVVNGIEEYTGVTIISEHSDAIRRTLTERLGRGVTVYAGHRGYGSRGEQPSPIDIVFTVVTRLEVGQVTAEVNHLDPKAFIIMHSVNDAKGGMVKKRALH</sequence>
<dbReference type="PANTHER" id="PTHR33545:SF3">
    <property type="entry name" value="UPF0750 MEMBRANE PROTEIN YQFU"/>
    <property type="match status" value="1"/>
</dbReference>
<dbReference type="Gene3D" id="3.30.70.120">
    <property type="match status" value="1"/>
</dbReference>
<dbReference type="EMBL" id="JBHUFD010000003">
    <property type="protein sequence ID" value="MFD1872359.1"/>
    <property type="molecule type" value="Genomic_DNA"/>
</dbReference>
<dbReference type="Proteomes" id="UP001597197">
    <property type="component" value="Unassembled WGS sequence"/>
</dbReference>
<name>A0ABW4QS73_9BACT</name>
<organism evidence="8 9">
    <name type="scientific">Hymenobacter bucti</name>
    <dbReference type="NCBI Taxonomy" id="1844114"/>
    <lineage>
        <taxon>Bacteria</taxon>
        <taxon>Pseudomonadati</taxon>
        <taxon>Bacteroidota</taxon>
        <taxon>Cytophagia</taxon>
        <taxon>Cytophagales</taxon>
        <taxon>Hymenobacteraceae</taxon>
        <taxon>Hymenobacter</taxon>
    </lineage>
</organism>
<dbReference type="PANTHER" id="PTHR33545">
    <property type="entry name" value="UPF0750 MEMBRANE PROTEIN YITT-RELATED"/>
    <property type="match status" value="1"/>
</dbReference>
<evidence type="ECO:0000256" key="1">
    <source>
        <dbReference type="ARBA" id="ARBA00004651"/>
    </source>
</evidence>
<gene>
    <name evidence="8" type="ORF">ACFSDX_07965</name>
</gene>
<evidence type="ECO:0000256" key="3">
    <source>
        <dbReference type="ARBA" id="ARBA00022692"/>
    </source>
</evidence>
<evidence type="ECO:0000256" key="6">
    <source>
        <dbReference type="SAM" id="Phobius"/>
    </source>
</evidence>
<keyword evidence="4 6" id="KW-1133">Transmembrane helix</keyword>
<keyword evidence="5 6" id="KW-0472">Membrane</keyword>
<dbReference type="Pfam" id="PF10035">
    <property type="entry name" value="DUF2179"/>
    <property type="match status" value="1"/>
</dbReference>
<feature type="transmembrane region" description="Helical" evidence="6">
    <location>
        <begin position="156"/>
        <end position="174"/>
    </location>
</feature>
<feature type="transmembrane region" description="Helical" evidence="6">
    <location>
        <begin position="104"/>
        <end position="121"/>
    </location>
</feature>
<reference evidence="9" key="1">
    <citation type="journal article" date="2019" name="Int. J. Syst. Evol. Microbiol.">
        <title>The Global Catalogue of Microorganisms (GCM) 10K type strain sequencing project: providing services to taxonomists for standard genome sequencing and annotation.</title>
        <authorList>
            <consortium name="The Broad Institute Genomics Platform"/>
            <consortium name="The Broad Institute Genome Sequencing Center for Infectious Disease"/>
            <person name="Wu L."/>
            <person name="Ma J."/>
        </authorList>
    </citation>
    <scope>NUCLEOTIDE SEQUENCE [LARGE SCALE GENOMIC DNA]</scope>
    <source>
        <strain evidence="9">CGMCC 1.15795</strain>
    </source>
</reference>
<evidence type="ECO:0000256" key="2">
    <source>
        <dbReference type="ARBA" id="ARBA00022475"/>
    </source>
</evidence>
<dbReference type="CDD" id="cd16380">
    <property type="entry name" value="YitT_C"/>
    <property type="match status" value="1"/>
</dbReference>
<accession>A0ABW4QS73</accession>
<dbReference type="InterPro" id="IPR015867">
    <property type="entry name" value="N-reg_PII/ATP_PRibTrfase_C"/>
</dbReference>
<comment type="subcellular location">
    <subcellularLocation>
        <location evidence="1">Cell membrane</location>
        <topology evidence="1">Multi-pass membrane protein</topology>
    </subcellularLocation>
</comment>
<keyword evidence="3 6" id="KW-0812">Transmembrane</keyword>
<feature type="transmembrane region" description="Helical" evidence="6">
    <location>
        <begin position="60"/>
        <end position="84"/>
    </location>
</feature>
<keyword evidence="9" id="KW-1185">Reference proteome</keyword>
<keyword evidence="2" id="KW-1003">Cell membrane</keyword>
<dbReference type="Pfam" id="PF02588">
    <property type="entry name" value="YitT_membrane"/>
    <property type="match status" value="1"/>
</dbReference>
<evidence type="ECO:0000313" key="9">
    <source>
        <dbReference type="Proteomes" id="UP001597197"/>
    </source>
</evidence>
<dbReference type="PIRSF" id="PIRSF006483">
    <property type="entry name" value="Membrane_protein_YitT"/>
    <property type="match status" value="1"/>
</dbReference>
<evidence type="ECO:0000256" key="4">
    <source>
        <dbReference type="ARBA" id="ARBA00022989"/>
    </source>
</evidence>
<protein>
    <submittedName>
        <fullName evidence="8">YitT family protein</fullName>
    </submittedName>
</protein>
<evidence type="ECO:0000256" key="5">
    <source>
        <dbReference type="ARBA" id="ARBA00023136"/>
    </source>
</evidence>
<evidence type="ECO:0000313" key="8">
    <source>
        <dbReference type="EMBL" id="MFD1872359.1"/>
    </source>
</evidence>
<dbReference type="InterPro" id="IPR051461">
    <property type="entry name" value="UPF0750_membrane"/>
</dbReference>
<evidence type="ECO:0000259" key="7">
    <source>
        <dbReference type="Pfam" id="PF10035"/>
    </source>
</evidence>
<feature type="transmembrane region" description="Helical" evidence="6">
    <location>
        <begin position="194"/>
        <end position="217"/>
    </location>
</feature>
<dbReference type="InterPro" id="IPR019264">
    <property type="entry name" value="DUF2179"/>
</dbReference>
<proteinExistence type="predicted"/>
<dbReference type="RefSeq" id="WP_382312768.1">
    <property type="nucleotide sequence ID" value="NZ_JBHUFD010000003.1"/>
</dbReference>
<comment type="caution">
    <text evidence="8">The sequence shown here is derived from an EMBL/GenBank/DDBJ whole genome shotgun (WGS) entry which is preliminary data.</text>
</comment>
<feature type="transmembrane region" description="Helical" evidence="6">
    <location>
        <begin position="128"/>
        <end position="150"/>
    </location>
</feature>
<dbReference type="InterPro" id="IPR003740">
    <property type="entry name" value="YitT"/>
</dbReference>